<evidence type="ECO:0000313" key="1">
    <source>
        <dbReference type="EMBL" id="ELU09452.1"/>
    </source>
</evidence>
<sequence length="265" mass="30846">MDSHATVDEHVKGISSGPFAVSRIGEVLVDRSHPLFQYALFCMTRYAQEFQKLLFDQYSDLEDISRQSEDDYLAVIQEVFQDLDHSERLMPSQYVSGIVESAAKDSISELAYRYLIISEHVDQYSDLEDISRQSEDDYLAVIQEVFQDLDHSERLMPSQYVSGIVESTAKDSISELAYRYLIISEHVLQNMMPPNDHEIAESYKDIDVETIDIFSVFYEDIVRVLVNDMDRKQIWNPSTLHTNQRFKEYLKLKEPEAFEKLLKTT</sequence>
<protein>
    <submittedName>
        <fullName evidence="1 2">Uncharacterized protein</fullName>
    </submittedName>
</protein>
<keyword evidence="3" id="KW-1185">Reference proteome</keyword>
<dbReference type="EnsemblMetazoa" id="CapteT200317">
    <property type="protein sequence ID" value="CapteP200317"/>
    <property type="gene ID" value="CapteG200317"/>
</dbReference>
<proteinExistence type="predicted"/>
<organism evidence="1">
    <name type="scientific">Capitella teleta</name>
    <name type="common">Polychaete worm</name>
    <dbReference type="NCBI Taxonomy" id="283909"/>
    <lineage>
        <taxon>Eukaryota</taxon>
        <taxon>Metazoa</taxon>
        <taxon>Spiralia</taxon>
        <taxon>Lophotrochozoa</taxon>
        <taxon>Annelida</taxon>
        <taxon>Polychaeta</taxon>
        <taxon>Sedentaria</taxon>
        <taxon>Scolecida</taxon>
        <taxon>Capitellidae</taxon>
        <taxon>Capitella</taxon>
    </lineage>
</organism>
<evidence type="ECO:0000313" key="3">
    <source>
        <dbReference type="Proteomes" id="UP000014760"/>
    </source>
</evidence>
<reference evidence="3" key="1">
    <citation type="submission" date="2012-12" db="EMBL/GenBank/DDBJ databases">
        <authorList>
            <person name="Hellsten U."/>
            <person name="Grimwood J."/>
            <person name="Chapman J.A."/>
            <person name="Shapiro H."/>
            <person name="Aerts A."/>
            <person name="Otillar R.P."/>
            <person name="Terry A.Y."/>
            <person name="Boore J.L."/>
            <person name="Simakov O."/>
            <person name="Marletaz F."/>
            <person name="Cho S.-J."/>
            <person name="Edsinger-Gonzales E."/>
            <person name="Havlak P."/>
            <person name="Kuo D.-H."/>
            <person name="Larsson T."/>
            <person name="Lv J."/>
            <person name="Arendt D."/>
            <person name="Savage R."/>
            <person name="Osoegawa K."/>
            <person name="de Jong P."/>
            <person name="Lindberg D.R."/>
            <person name="Seaver E.C."/>
            <person name="Weisblat D.A."/>
            <person name="Putnam N.H."/>
            <person name="Grigoriev I.V."/>
            <person name="Rokhsar D.S."/>
        </authorList>
    </citation>
    <scope>NUCLEOTIDE SEQUENCE</scope>
    <source>
        <strain evidence="3">I ESC-2004</strain>
    </source>
</reference>
<accession>R7UZS1</accession>
<reference evidence="2" key="3">
    <citation type="submission" date="2015-06" db="UniProtKB">
        <authorList>
            <consortium name="EnsemblMetazoa"/>
        </authorList>
    </citation>
    <scope>IDENTIFICATION</scope>
</reference>
<dbReference type="Proteomes" id="UP000014760">
    <property type="component" value="Unassembled WGS sequence"/>
</dbReference>
<dbReference type="EMBL" id="AMQN01000975">
    <property type="status" value="NOT_ANNOTATED_CDS"/>
    <property type="molecule type" value="Genomic_DNA"/>
</dbReference>
<dbReference type="EMBL" id="KB298217">
    <property type="protein sequence ID" value="ELU09452.1"/>
    <property type="molecule type" value="Genomic_DNA"/>
</dbReference>
<dbReference type="AlphaFoldDB" id="R7UZS1"/>
<evidence type="ECO:0000313" key="2">
    <source>
        <dbReference type="EnsemblMetazoa" id="CapteP200317"/>
    </source>
</evidence>
<dbReference type="EMBL" id="AMQN01000976">
    <property type="status" value="NOT_ANNOTATED_CDS"/>
    <property type="molecule type" value="Genomic_DNA"/>
</dbReference>
<reference evidence="1 3" key="2">
    <citation type="journal article" date="2013" name="Nature">
        <title>Insights into bilaterian evolution from three spiralian genomes.</title>
        <authorList>
            <person name="Simakov O."/>
            <person name="Marletaz F."/>
            <person name="Cho S.J."/>
            <person name="Edsinger-Gonzales E."/>
            <person name="Havlak P."/>
            <person name="Hellsten U."/>
            <person name="Kuo D.H."/>
            <person name="Larsson T."/>
            <person name="Lv J."/>
            <person name="Arendt D."/>
            <person name="Savage R."/>
            <person name="Osoegawa K."/>
            <person name="de Jong P."/>
            <person name="Grimwood J."/>
            <person name="Chapman J.A."/>
            <person name="Shapiro H."/>
            <person name="Aerts A."/>
            <person name="Otillar R.P."/>
            <person name="Terry A.Y."/>
            <person name="Boore J.L."/>
            <person name="Grigoriev I.V."/>
            <person name="Lindberg D.R."/>
            <person name="Seaver E.C."/>
            <person name="Weisblat D.A."/>
            <person name="Putnam N.H."/>
            <person name="Rokhsar D.S."/>
        </authorList>
    </citation>
    <scope>NUCLEOTIDE SEQUENCE</scope>
    <source>
        <strain evidence="1 3">I ESC-2004</strain>
    </source>
</reference>
<name>R7UZS1_CAPTE</name>
<gene>
    <name evidence="1" type="ORF">CAPTEDRAFT_200317</name>
</gene>
<dbReference type="OrthoDB" id="10635285at2759"/>
<dbReference type="HOGENOM" id="CLU_1050692_0_0_1"/>